<dbReference type="Proteomes" id="UP000006755">
    <property type="component" value="Unassembled WGS sequence"/>
</dbReference>
<protein>
    <submittedName>
        <fullName evidence="2">Uncharacterized protein</fullName>
    </submittedName>
</protein>
<feature type="transmembrane region" description="Helical" evidence="1">
    <location>
        <begin position="43"/>
        <end position="66"/>
    </location>
</feature>
<evidence type="ECO:0000313" key="2">
    <source>
        <dbReference type="EMBL" id="EKE77515.1"/>
    </source>
</evidence>
<reference evidence="2 3" key="1">
    <citation type="journal article" date="2012" name="J. Bacteriol.">
        <title>Genome Sequence of Gallaecimonas xiamenensis Type Strain 3-C-1.</title>
        <authorList>
            <person name="Lai Q."/>
            <person name="Wang L."/>
            <person name="Wang W."/>
            <person name="Shao Z."/>
        </authorList>
    </citation>
    <scope>NUCLEOTIDE SEQUENCE [LARGE SCALE GENOMIC DNA]</scope>
    <source>
        <strain evidence="2 3">3-C-1</strain>
    </source>
</reference>
<organism evidence="2 3">
    <name type="scientific">Gallaecimonas xiamenensis 3-C-1</name>
    <dbReference type="NCBI Taxonomy" id="745411"/>
    <lineage>
        <taxon>Bacteria</taxon>
        <taxon>Pseudomonadati</taxon>
        <taxon>Pseudomonadota</taxon>
        <taxon>Gammaproteobacteria</taxon>
        <taxon>Enterobacterales</taxon>
        <taxon>Gallaecimonadaceae</taxon>
        <taxon>Gallaecimonas</taxon>
    </lineage>
</organism>
<keyword evidence="3" id="KW-1185">Reference proteome</keyword>
<keyword evidence="1" id="KW-0812">Transmembrane</keyword>
<dbReference type="AlphaFoldDB" id="K2KJM2"/>
<comment type="caution">
    <text evidence="2">The sequence shown here is derived from an EMBL/GenBank/DDBJ whole genome shotgun (WGS) entry which is preliminary data.</text>
</comment>
<keyword evidence="1" id="KW-1133">Transmembrane helix</keyword>
<sequence length="76" mass="8718">MRDLIYRLGSDPRRSVRRFLSGFALFILGLFFIYLGSKGEALWQVPGLIFAIPGFALACYGYLGIFCNRFSQFLNR</sequence>
<feature type="transmembrane region" description="Helical" evidence="1">
    <location>
        <begin position="20"/>
        <end position="37"/>
    </location>
</feature>
<dbReference type="STRING" id="745411.B3C1_01850"/>
<keyword evidence="1" id="KW-0472">Membrane</keyword>
<name>K2KJM2_9GAMM</name>
<dbReference type="RefSeq" id="WP_008482517.1">
    <property type="nucleotide sequence ID" value="NZ_AMRI01000002.1"/>
</dbReference>
<accession>K2KJM2</accession>
<evidence type="ECO:0000313" key="3">
    <source>
        <dbReference type="Proteomes" id="UP000006755"/>
    </source>
</evidence>
<dbReference type="EMBL" id="AMRI01000002">
    <property type="protein sequence ID" value="EKE77515.1"/>
    <property type="molecule type" value="Genomic_DNA"/>
</dbReference>
<proteinExistence type="predicted"/>
<evidence type="ECO:0000256" key="1">
    <source>
        <dbReference type="SAM" id="Phobius"/>
    </source>
</evidence>
<gene>
    <name evidence="2" type="ORF">B3C1_01850</name>
</gene>